<dbReference type="GO" id="GO:0030798">
    <property type="term" value="F:trans-aconitate 2-methyltransferase activity"/>
    <property type="evidence" value="ECO:0007669"/>
    <property type="project" value="UniProtKB-UniRule"/>
</dbReference>
<dbReference type="Proteomes" id="UP000614410">
    <property type="component" value="Unassembled WGS sequence"/>
</dbReference>
<evidence type="ECO:0000313" key="7">
    <source>
        <dbReference type="Proteomes" id="UP000614410"/>
    </source>
</evidence>
<dbReference type="SUPFAM" id="SSF53335">
    <property type="entry name" value="S-adenosyl-L-methionine-dependent methyltransferases"/>
    <property type="match status" value="1"/>
</dbReference>
<evidence type="ECO:0000256" key="3">
    <source>
        <dbReference type="ARBA" id="ARBA00022679"/>
    </source>
</evidence>
<dbReference type="GO" id="GO:0005737">
    <property type="term" value="C:cytoplasm"/>
    <property type="evidence" value="ECO:0007669"/>
    <property type="project" value="UniProtKB-SubCell"/>
</dbReference>
<dbReference type="InterPro" id="IPR029063">
    <property type="entry name" value="SAM-dependent_MTases_sf"/>
</dbReference>
<keyword evidence="2 5" id="KW-0489">Methyltransferase</keyword>
<proteinExistence type="inferred from homology"/>
<dbReference type="Gene3D" id="1.10.150.290">
    <property type="entry name" value="S-adenosyl-L-methionine-dependent methyltransferases"/>
    <property type="match status" value="1"/>
</dbReference>
<dbReference type="AlphaFoldDB" id="A0A934KF22"/>
<comment type="similarity">
    <text evidence="5">Belongs to the methyltransferase superfamily. Tam family.</text>
</comment>
<comment type="caution">
    <text evidence="6">The sequence shown here is derived from an EMBL/GenBank/DDBJ whole genome shotgun (WGS) entry which is preliminary data.</text>
</comment>
<gene>
    <name evidence="5" type="primary">tam</name>
    <name evidence="6" type="ORF">JF887_11860</name>
</gene>
<keyword evidence="3 5" id="KW-0808">Transferase</keyword>
<dbReference type="CDD" id="cd02440">
    <property type="entry name" value="AdoMet_MTases"/>
    <property type="match status" value="1"/>
</dbReference>
<evidence type="ECO:0000256" key="2">
    <source>
        <dbReference type="ARBA" id="ARBA00022603"/>
    </source>
</evidence>
<evidence type="ECO:0000256" key="1">
    <source>
        <dbReference type="ARBA" id="ARBA00022490"/>
    </source>
</evidence>
<dbReference type="GO" id="GO:0032259">
    <property type="term" value="P:methylation"/>
    <property type="evidence" value="ECO:0007669"/>
    <property type="project" value="UniProtKB-KW"/>
</dbReference>
<evidence type="ECO:0000313" key="6">
    <source>
        <dbReference type="EMBL" id="MBJ7610108.1"/>
    </source>
</evidence>
<organism evidence="6 7">
    <name type="scientific">Candidatus Amunia macphersoniae</name>
    <dbReference type="NCBI Taxonomy" id="3127014"/>
    <lineage>
        <taxon>Bacteria</taxon>
        <taxon>Bacillati</taxon>
        <taxon>Candidatus Dormiibacterota</taxon>
        <taxon>Candidatus Dormibacteria</taxon>
        <taxon>Candidatus Aeolococcales</taxon>
        <taxon>Candidatus Aeolococcaceae</taxon>
        <taxon>Candidatus Amunia</taxon>
    </lineage>
</organism>
<dbReference type="Pfam" id="PF13489">
    <property type="entry name" value="Methyltransf_23"/>
    <property type="match status" value="1"/>
</dbReference>
<evidence type="ECO:0000256" key="4">
    <source>
        <dbReference type="ARBA" id="ARBA00022691"/>
    </source>
</evidence>
<dbReference type="EC" id="2.1.1.144" evidence="5"/>
<comment type="subcellular location">
    <subcellularLocation>
        <location evidence="5">Cytoplasm</location>
    </subcellularLocation>
</comment>
<dbReference type="EMBL" id="JAEKNN010000055">
    <property type="protein sequence ID" value="MBJ7610108.1"/>
    <property type="molecule type" value="Genomic_DNA"/>
</dbReference>
<dbReference type="PANTHER" id="PTHR43861:SF1">
    <property type="entry name" value="TRANS-ACONITATE 2-METHYLTRANSFERASE"/>
    <property type="match status" value="1"/>
</dbReference>
<reference evidence="6 7" key="1">
    <citation type="submission" date="2020-10" db="EMBL/GenBank/DDBJ databases">
        <title>Ca. Dormibacterota MAGs.</title>
        <authorList>
            <person name="Montgomery K."/>
        </authorList>
    </citation>
    <scope>NUCLEOTIDE SEQUENCE [LARGE SCALE GENOMIC DNA]</scope>
    <source>
        <strain evidence="6">Mitchell_Peninsula_5</strain>
    </source>
</reference>
<name>A0A934KF22_9BACT</name>
<dbReference type="Gene3D" id="3.40.50.150">
    <property type="entry name" value="Vaccinia Virus protein VP39"/>
    <property type="match status" value="1"/>
</dbReference>
<keyword evidence="4 5" id="KW-0949">S-adenosyl-L-methionine</keyword>
<comment type="catalytic activity">
    <reaction evidence="5">
        <text>trans-aconitate + S-adenosyl-L-methionine = (E)-3-(methoxycarbonyl)pent-2-enedioate + S-adenosyl-L-homocysteine</text>
        <dbReference type="Rhea" id="RHEA:14969"/>
        <dbReference type="ChEBI" id="CHEBI:15708"/>
        <dbReference type="ChEBI" id="CHEBI:57470"/>
        <dbReference type="ChEBI" id="CHEBI:57856"/>
        <dbReference type="ChEBI" id="CHEBI:59789"/>
        <dbReference type="EC" id="2.1.1.144"/>
    </reaction>
</comment>
<sequence>MNVVWDPVTYLQYDHERGRSFDELIARVHVDAPMTVVDLGCGPGGRTAALLERWPMARVVGVDSSVEMVEAAQRHVVDGRLSFVTADLREWEPVCPVDVLVANATLQWVPDHLELLPRLVDWLAPDGWLAFQVPGNFAEPSHRLLQEMRESSRWRGRVGVGASGRSAVHQPAAYLAVLAGLGLDVDAWETTYLHVLSGDDAVLEWTKGTALRPVLMKLDQAEREEFFAEYGALLRSAYPQQECGTLFPFRRIFIVAHLPRPAGGVSTRARDAVGG</sequence>
<dbReference type="PANTHER" id="PTHR43861">
    <property type="entry name" value="TRANS-ACONITATE 2-METHYLTRANSFERASE-RELATED"/>
    <property type="match status" value="1"/>
</dbReference>
<dbReference type="InterPro" id="IPR023506">
    <property type="entry name" value="Trans-aconitate_MeTrfase"/>
</dbReference>
<accession>A0A934KF22</accession>
<dbReference type="InterPro" id="IPR023149">
    <property type="entry name" value="Trans_acon_MeTrfase_C"/>
</dbReference>
<evidence type="ECO:0000256" key="5">
    <source>
        <dbReference type="HAMAP-Rule" id="MF_00560"/>
    </source>
</evidence>
<dbReference type="HAMAP" id="MF_00560">
    <property type="entry name" value="Tran_acon_Me_trans"/>
    <property type="match status" value="1"/>
</dbReference>
<keyword evidence="1 5" id="KW-0963">Cytoplasm</keyword>
<protein>
    <recommendedName>
        <fullName evidence="5">Trans-aconitate 2-methyltransferase</fullName>
        <ecNumber evidence="5">2.1.1.144</ecNumber>
    </recommendedName>
</protein>
<comment type="function">
    <text evidence="5">Catalyzes the S-adenosylmethionine monomethyl esterification of trans-aconitate.</text>
</comment>